<comment type="function">
    <text evidence="5">May act as an export chaperone for the filament capping protein FliD.</text>
</comment>
<dbReference type="OrthoDB" id="2353131at2"/>
<dbReference type="Pfam" id="PF05400">
    <property type="entry name" value="FliT"/>
    <property type="match status" value="1"/>
</dbReference>
<evidence type="ECO:0000256" key="2">
    <source>
        <dbReference type="ARBA" id="ARBA00022490"/>
    </source>
</evidence>
<proteinExistence type="inferred from homology"/>
<organism evidence="8 9">
    <name type="scientific">Paraliobacillus quinghaiensis</name>
    <dbReference type="NCBI Taxonomy" id="470815"/>
    <lineage>
        <taxon>Bacteria</taxon>
        <taxon>Bacillati</taxon>
        <taxon>Bacillota</taxon>
        <taxon>Bacilli</taxon>
        <taxon>Bacillales</taxon>
        <taxon>Bacillaceae</taxon>
        <taxon>Paraliobacillus</taxon>
    </lineage>
</organism>
<evidence type="ECO:0000256" key="6">
    <source>
        <dbReference type="ARBA" id="ARBA00093785"/>
    </source>
</evidence>
<evidence type="ECO:0000256" key="1">
    <source>
        <dbReference type="ARBA" id="ARBA00004514"/>
    </source>
</evidence>
<keyword evidence="9" id="KW-1185">Reference proteome</keyword>
<sequence length="117" mass="13948">MGRMEALYDITVELDRLLEQPMESKDREKLIEQTEALISKRELLLQEVKEPYTDEEREIGRKLIPLEQNIQQKVKLLFMNLKIEMRSVKKQKSSNQKYINPYKNASNFDGTFLDKKK</sequence>
<evidence type="ECO:0000313" key="9">
    <source>
        <dbReference type="Proteomes" id="UP000618460"/>
    </source>
</evidence>
<dbReference type="AlphaFoldDB" id="A0A917TRX5"/>
<keyword evidence="3" id="KW-1005">Bacterial flagellum biogenesis</keyword>
<comment type="similarity">
    <text evidence="6">Belongs to the bacillales FliT family.</text>
</comment>
<keyword evidence="2" id="KW-0963">Cytoplasm</keyword>
<dbReference type="RefSeq" id="WP_117155730.1">
    <property type="nucleotide sequence ID" value="NZ_BMLG01000012.1"/>
</dbReference>
<accession>A0A917TRX5</accession>
<keyword evidence="4" id="KW-0143">Chaperone</keyword>
<comment type="caution">
    <text evidence="8">The sequence shown here is derived from an EMBL/GenBank/DDBJ whole genome shotgun (WGS) entry which is preliminary data.</text>
</comment>
<protein>
    <recommendedName>
        <fullName evidence="7">Flagellar protein FliT</fullName>
    </recommendedName>
</protein>
<reference evidence="8" key="1">
    <citation type="journal article" date="2014" name="Int. J. Syst. Evol. Microbiol.">
        <title>Complete genome sequence of Corynebacterium casei LMG S-19264T (=DSM 44701T), isolated from a smear-ripened cheese.</title>
        <authorList>
            <consortium name="US DOE Joint Genome Institute (JGI-PGF)"/>
            <person name="Walter F."/>
            <person name="Albersmeier A."/>
            <person name="Kalinowski J."/>
            <person name="Ruckert C."/>
        </authorList>
    </citation>
    <scope>NUCLEOTIDE SEQUENCE</scope>
    <source>
        <strain evidence="8">CGMCC 1.6333</strain>
    </source>
</reference>
<reference evidence="8" key="2">
    <citation type="submission" date="2020-09" db="EMBL/GenBank/DDBJ databases">
        <authorList>
            <person name="Sun Q."/>
            <person name="Zhou Y."/>
        </authorList>
    </citation>
    <scope>NUCLEOTIDE SEQUENCE</scope>
    <source>
        <strain evidence="8">CGMCC 1.6333</strain>
    </source>
</reference>
<dbReference type="Proteomes" id="UP000618460">
    <property type="component" value="Unassembled WGS sequence"/>
</dbReference>
<dbReference type="EMBL" id="BMLG01000012">
    <property type="protein sequence ID" value="GGM35391.1"/>
    <property type="molecule type" value="Genomic_DNA"/>
</dbReference>
<gene>
    <name evidence="8" type="ORF">GCM10011351_21800</name>
</gene>
<evidence type="ECO:0000256" key="5">
    <source>
        <dbReference type="ARBA" id="ARBA00093765"/>
    </source>
</evidence>
<evidence type="ECO:0000313" key="8">
    <source>
        <dbReference type="EMBL" id="GGM35391.1"/>
    </source>
</evidence>
<comment type="subcellular location">
    <subcellularLocation>
        <location evidence="1">Cytoplasm</location>
        <location evidence="1">Cytosol</location>
    </subcellularLocation>
</comment>
<dbReference type="InterPro" id="IPR008622">
    <property type="entry name" value="FliT"/>
</dbReference>
<name>A0A917TRX5_9BACI</name>
<evidence type="ECO:0000256" key="4">
    <source>
        <dbReference type="ARBA" id="ARBA00023186"/>
    </source>
</evidence>
<evidence type="ECO:0000256" key="7">
    <source>
        <dbReference type="ARBA" id="ARBA00093797"/>
    </source>
</evidence>
<evidence type="ECO:0000256" key="3">
    <source>
        <dbReference type="ARBA" id="ARBA00022795"/>
    </source>
</evidence>